<feature type="compositionally biased region" description="Acidic residues" evidence="2">
    <location>
        <begin position="131"/>
        <end position="149"/>
    </location>
</feature>
<reference evidence="4 5" key="1">
    <citation type="journal article" date="2020" name="Microb. Ecol.">
        <title>Ecogenomics of the Marine Benthic Filamentous Cyanobacterium Adonisia.</title>
        <authorList>
            <person name="Walter J.M."/>
            <person name="Coutinho F.H."/>
            <person name="Leomil L."/>
            <person name="Hargreaves P.I."/>
            <person name="Campeao M.E."/>
            <person name="Vieira V.V."/>
            <person name="Silva B.S."/>
            <person name="Fistarol G.O."/>
            <person name="Salomon P.S."/>
            <person name="Sawabe T."/>
            <person name="Mino S."/>
            <person name="Hosokawa M."/>
            <person name="Miyashita H."/>
            <person name="Maruyama F."/>
            <person name="van Verk M.C."/>
            <person name="Dutilh B.E."/>
            <person name="Thompson C.C."/>
            <person name="Thompson F.L."/>
        </authorList>
    </citation>
    <scope>NUCLEOTIDE SEQUENCE [LARGE SCALE GENOMIC DNA]</scope>
    <source>
        <strain evidence="4 5">CCMR0081</strain>
    </source>
</reference>
<feature type="region of interest" description="Disordered" evidence="2">
    <location>
        <begin position="373"/>
        <end position="395"/>
    </location>
</feature>
<dbReference type="EMBL" id="QXHD01000003">
    <property type="protein sequence ID" value="NEZ54591.1"/>
    <property type="molecule type" value="Genomic_DNA"/>
</dbReference>
<comment type="caution">
    <text evidence="4">The sequence shown here is derived from an EMBL/GenBank/DDBJ whole genome shotgun (WGS) entry which is preliminary data.</text>
</comment>
<evidence type="ECO:0000256" key="1">
    <source>
        <dbReference type="SAM" id="Coils"/>
    </source>
</evidence>
<keyword evidence="3" id="KW-0812">Transmembrane</keyword>
<protein>
    <submittedName>
        <fullName evidence="4">Uncharacterized protein</fullName>
    </submittedName>
</protein>
<feature type="transmembrane region" description="Helical" evidence="3">
    <location>
        <begin position="215"/>
        <end position="234"/>
    </location>
</feature>
<dbReference type="Proteomes" id="UP000481033">
    <property type="component" value="Unassembled WGS sequence"/>
</dbReference>
<feature type="transmembrane region" description="Helical" evidence="3">
    <location>
        <begin position="76"/>
        <end position="96"/>
    </location>
</feature>
<dbReference type="AlphaFoldDB" id="A0A6M0RG30"/>
<sequence>MPDAHRPSDKITMYTAFLALPPLDPQTGKTEPANTLIPETNLAAPPEIFELSSTASHVVNSATHKLNSTLSNNVTVRYVVVPAMFGGLGSVALRLIQEGGSFMATANAQAMDTQDGTEISAQAETVAKEQDSEENSEQIEPSLEAEDDSVSNTQEQQTATEESVVHDFVPSIQLGAGLEFLILVTSSILLGAVVGFIGTILSLDGPPEKANNKSKLAATSLMFALFFPSVITVFQENAMSQAKLIRADEEKTVLEEKVRETTQQAENLEEVAHDRIINDIETLDIAPEAIEPSLPDDLAPLSQIQTTNPTDSQTSLIDSTRALVLNATSDEKAREFIDSIFRIGNVADGTVRDHAVRALREINENPTLSEAVQQAAEEKAEELQNAVVDGLQESP</sequence>
<accession>A0A6M0RG30</accession>
<feature type="region of interest" description="Disordered" evidence="2">
    <location>
        <begin position="126"/>
        <end position="162"/>
    </location>
</feature>
<evidence type="ECO:0000256" key="2">
    <source>
        <dbReference type="SAM" id="MobiDB-lite"/>
    </source>
</evidence>
<keyword evidence="3" id="KW-0472">Membrane</keyword>
<keyword evidence="3" id="KW-1133">Transmembrane helix</keyword>
<evidence type="ECO:0000256" key="3">
    <source>
        <dbReference type="SAM" id="Phobius"/>
    </source>
</evidence>
<keyword evidence="1" id="KW-0175">Coiled coil</keyword>
<proteinExistence type="predicted"/>
<name>A0A6M0RG30_9CYAN</name>
<feature type="transmembrane region" description="Helical" evidence="3">
    <location>
        <begin position="180"/>
        <end position="203"/>
    </location>
</feature>
<evidence type="ECO:0000313" key="4">
    <source>
        <dbReference type="EMBL" id="NEZ54591.1"/>
    </source>
</evidence>
<feature type="coiled-coil region" evidence="1">
    <location>
        <begin position="244"/>
        <end position="271"/>
    </location>
</feature>
<gene>
    <name evidence="4" type="ORF">DXZ20_02560</name>
</gene>
<evidence type="ECO:0000313" key="5">
    <source>
        <dbReference type="Proteomes" id="UP000481033"/>
    </source>
</evidence>
<keyword evidence="5" id="KW-1185">Reference proteome</keyword>
<feature type="compositionally biased region" description="Polar residues" evidence="2">
    <location>
        <begin position="150"/>
        <end position="161"/>
    </location>
</feature>
<organism evidence="4 5">
    <name type="scientific">Adonisia turfae CCMR0081</name>
    <dbReference type="NCBI Taxonomy" id="2292702"/>
    <lineage>
        <taxon>Bacteria</taxon>
        <taxon>Bacillati</taxon>
        <taxon>Cyanobacteriota</taxon>
        <taxon>Adonisia</taxon>
        <taxon>Adonisia turfae</taxon>
    </lineage>
</organism>